<dbReference type="InterPro" id="IPR004386">
    <property type="entry name" value="Toxin_YafQ-like"/>
</dbReference>
<name>A0A7D5H9I3_9PSED</name>
<dbReference type="KEGG" id="pez:HWQ56_00285"/>
<evidence type="ECO:0000313" key="1">
    <source>
        <dbReference type="EMBL" id="QKZ07563.1"/>
    </source>
</evidence>
<dbReference type="Proteomes" id="UP000509568">
    <property type="component" value="Chromosome"/>
</dbReference>
<proteinExistence type="predicted"/>
<dbReference type="EMBL" id="CP056030">
    <property type="protein sequence ID" value="QKZ07563.1"/>
    <property type="molecule type" value="Genomic_DNA"/>
</dbReference>
<dbReference type="Pfam" id="PF15738">
    <property type="entry name" value="YafQ_toxin"/>
    <property type="match status" value="1"/>
</dbReference>
<reference evidence="1 2" key="1">
    <citation type="submission" date="2020-06" db="EMBL/GenBank/DDBJ databases">
        <title>Pseudomonas eucalypticola sp. nov., an endophyte of Eucalyptus dunnii leaves with biocontrol ability of eucalyptus leaf blight.</title>
        <authorList>
            <person name="Liu Y."/>
            <person name="Song Z."/>
            <person name="Zeng H."/>
            <person name="Lu M."/>
            <person name="Wang X."/>
            <person name="Lian X."/>
            <person name="Zhang Q."/>
        </authorList>
    </citation>
    <scope>NUCLEOTIDE SEQUENCE [LARGE SCALE GENOMIC DNA]</scope>
    <source>
        <strain evidence="1 2">NP-1</strain>
    </source>
</reference>
<accession>A0A7D5H9I3</accession>
<dbReference type="SUPFAM" id="SSF143011">
    <property type="entry name" value="RelE-like"/>
    <property type="match status" value="1"/>
</dbReference>
<organism evidence="1 2">
    <name type="scientific">Pseudomonas eucalypticola</name>
    <dbReference type="NCBI Taxonomy" id="2599595"/>
    <lineage>
        <taxon>Bacteria</taxon>
        <taxon>Pseudomonadati</taxon>
        <taxon>Pseudomonadota</taxon>
        <taxon>Gammaproteobacteria</taxon>
        <taxon>Pseudomonadales</taxon>
        <taxon>Pseudomonadaceae</taxon>
        <taxon>Pseudomonas</taxon>
    </lineage>
</organism>
<gene>
    <name evidence="1" type="ORF">HWQ56_00285</name>
</gene>
<dbReference type="InterPro" id="IPR035093">
    <property type="entry name" value="RelE/ParE_toxin_dom_sf"/>
</dbReference>
<protein>
    <submittedName>
        <fullName evidence="1">Type II toxin-antitoxin system YafQ family toxin</fullName>
    </submittedName>
</protein>
<evidence type="ECO:0000313" key="2">
    <source>
        <dbReference type="Proteomes" id="UP000509568"/>
    </source>
</evidence>
<dbReference type="AlphaFoldDB" id="A0A7D5H9I3"/>
<sequence>MSTPQFDSDFKHYSAGRDIECFKQIVRLLQQQRPLPPWACDCPLVNTWGRWNCRISFDWWLIYRCDMTANTITFEQTGSFRYLFE</sequence>
<keyword evidence="2" id="KW-1185">Reference proteome</keyword>
<dbReference type="Gene3D" id="3.30.2310.20">
    <property type="entry name" value="RelE-like"/>
    <property type="match status" value="1"/>
</dbReference>